<evidence type="ECO:0000256" key="6">
    <source>
        <dbReference type="ARBA" id="ARBA00022989"/>
    </source>
</evidence>
<feature type="domain" description="Major facilitator superfamily (MFS) profile" evidence="9">
    <location>
        <begin position="8"/>
        <end position="506"/>
    </location>
</feature>
<feature type="transmembrane region" description="Helical" evidence="8">
    <location>
        <begin position="46"/>
        <end position="67"/>
    </location>
</feature>
<sequence length="510" mass="56058">MERRLIVISVLIVAGMFMTLLDTTIVDIVLPHMMSAFEAEPDDIQWVITSYMIASAVAMPVVGWLGGKLGHRNTYLLGIALFTVMSAVCGIAPNLETMIAGRVLQGVGEGIAVPMTMTLLFELYPPEKRGMAMGMFALGATFGPSLGPTLGGYLSEHLSWRWVFYVNLLPGVLVIYLLMLLMKDDRKEHRGDEKLDVIGFALLSVSLASLITALSKGNDWGWSDERTVVLLYVAAVTAILFIYYELRTGNPLVNLELFRYRFFSFPVLSLALFGMGVYASYFLLPLYLEKLRGFPTVDAGEILFFPAATTGIVSLIVGFLLDRKLLSYKTSIIVGILVFTLGTYIQSRLDLDMSKTQIILLLLPWGAGMGFFFPALSQISLGNFQGELLRQASALQNLLRLVGGSVGTAISTYILISSQSGHLLRMGEKVSPYSPQVTEFLSGWKQFLYYARSTAEGLLSVKAKAVMGMLFQKAAYWHSFGDAFFFATICGILTLIPALLIGKTFEGVKS</sequence>
<dbReference type="NCBIfam" id="TIGR00711">
    <property type="entry name" value="efflux_EmrB"/>
    <property type="match status" value="1"/>
</dbReference>
<dbReference type="RefSeq" id="WP_132524999.1">
    <property type="nucleotide sequence ID" value="NZ_SMFV01000001.1"/>
</dbReference>
<feature type="transmembrane region" description="Helical" evidence="8">
    <location>
        <begin position="358"/>
        <end position="377"/>
    </location>
</feature>
<dbReference type="PANTHER" id="PTHR42718:SF9">
    <property type="entry name" value="MAJOR FACILITATOR SUPERFAMILY MULTIDRUG TRANSPORTER MFSC"/>
    <property type="match status" value="1"/>
</dbReference>
<feature type="transmembrane region" description="Helical" evidence="8">
    <location>
        <begin position="133"/>
        <end position="150"/>
    </location>
</feature>
<dbReference type="PROSITE" id="PS50850">
    <property type="entry name" value="MFS"/>
    <property type="match status" value="1"/>
</dbReference>
<feature type="transmembrane region" description="Helical" evidence="8">
    <location>
        <begin position="328"/>
        <end position="346"/>
    </location>
</feature>
<feature type="transmembrane region" description="Helical" evidence="8">
    <location>
        <begin position="398"/>
        <end position="416"/>
    </location>
</feature>
<keyword evidence="7 8" id="KW-0472">Membrane</keyword>
<evidence type="ECO:0000313" key="11">
    <source>
        <dbReference type="Proteomes" id="UP000295777"/>
    </source>
</evidence>
<dbReference type="GO" id="GO:0022857">
    <property type="term" value="F:transmembrane transporter activity"/>
    <property type="evidence" value="ECO:0007669"/>
    <property type="project" value="InterPro"/>
</dbReference>
<dbReference type="EMBL" id="SMFV01000001">
    <property type="protein sequence ID" value="TCK06448.1"/>
    <property type="molecule type" value="Genomic_DNA"/>
</dbReference>
<keyword evidence="4" id="KW-1003">Cell membrane</keyword>
<evidence type="ECO:0000256" key="5">
    <source>
        <dbReference type="ARBA" id="ARBA00022692"/>
    </source>
</evidence>
<evidence type="ECO:0000256" key="1">
    <source>
        <dbReference type="ARBA" id="ARBA00004651"/>
    </source>
</evidence>
<evidence type="ECO:0000313" key="10">
    <source>
        <dbReference type="EMBL" id="TCK06448.1"/>
    </source>
</evidence>
<evidence type="ECO:0000259" key="9">
    <source>
        <dbReference type="PROSITE" id="PS50850"/>
    </source>
</evidence>
<dbReference type="Gene3D" id="1.20.1720.10">
    <property type="entry name" value="Multidrug resistance protein D"/>
    <property type="match status" value="1"/>
</dbReference>
<feature type="transmembrane region" description="Helical" evidence="8">
    <location>
        <begin position="162"/>
        <end position="182"/>
    </location>
</feature>
<dbReference type="InterPro" id="IPR005829">
    <property type="entry name" value="Sugar_transporter_CS"/>
</dbReference>
<dbReference type="SUPFAM" id="SSF103473">
    <property type="entry name" value="MFS general substrate transporter"/>
    <property type="match status" value="1"/>
</dbReference>
<gene>
    <name evidence="10" type="ORF">CLV27_0249</name>
</gene>
<feature type="transmembrane region" description="Helical" evidence="8">
    <location>
        <begin position="227"/>
        <end position="246"/>
    </location>
</feature>
<keyword evidence="6 8" id="KW-1133">Transmembrane helix</keyword>
<feature type="transmembrane region" description="Helical" evidence="8">
    <location>
        <begin position="194"/>
        <end position="215"/>
    </location>
</feature>
<proteinExistence type="inferred from homology"/>
<dbReference type="InterPro" id="IPR036259">
    <property type="entry name" value="MFS_trans_sf"/>
</dbReference>
<dbReference type="Pfam" id="PF07690">
    <property type="entry name" value="MFS_1"/>
    <property type="match status" value="1"/>
</dbReference>
<comment type="similarity">
    <text evidence="2">Belongs to the major facilitator superfamily. EmrB family.</text>
</comment>
<comment type="subcellular location">
    <subcellularLocation>
        <location evidence="1">Cell membrane</location>
        <topology evidence="1">Multi-pass membrane protein</topology>
    </subcellularLocation>
</comment>
<dbReference type="PROSITE" id="PS00217">
    <property type="entry name" value="SUGAR_TRANSPORT_2"/>
    <property type="match status" value="1"/>
</dbReference>
<name>A0A4R1GEP2_9BACT</name>
<evidence type="ECO:0000256" key="4">
    <source>
        <dbReference type="ARBA" id="ARBA00022475"/>
    </source>
</evidence>
<feature type="transmembrane region" description="Helical" evidence="8">
    <location>
        <begin position="258"/>
        <end position="282"/>
    </location>
</feature>
<organism evidence="10 11">
    <name type="scientific">Phorcysia thermohydrogeniphila</name>
    <dbReference type="NCBI Taxonomy" id="936138"/>
    <lineage>
        <taxon>Bacteria</taxon>
        <taxon>Pseudomonadati</taxon>
        <taxon>Aquificota</taxon>
        <taxon>Aquificia</taxon>
        <taxon>Desulfurobacteriales</taxon>
        <taxon>Desulfurobacteriaceae</taxon>
        <taxon>Phorcysia</taxon>
    </lineage>
</organism>
<dbReference type="PANTHER" id="PTHR42718">
    <property type="entry name" value="MAJOR FACILITATOR SUPERFAMILY MULTIDRUG TRANSPORTER MFSC"/>
    <property type="match status" value="1"/>
</dbReference>
<protein>
    <submittedName>
        <fullName evidence="10">DHA2 family multidrug resistance protein</fullName>
    </submittedName>
</protein>
<keyword evidence="5 8" id="KW-0812">Transmembrane</keyword>
<dbReference type="InterPro" id="IPR004638">
    <property type="entry name" value="EmrB-like"/>
</dbReference>
<evidence type="ECO:0000256" key="2">
    <source>
        <dbReference type="ARBA" id="ARBA00008537"/>
    </source>
</evidence>
<keyword evidence="3" id="KW-0813">Transport</keyword>
<dbReference type="AlphaFoldDB" id="A0A4R1GEP2"/>
<dbReference type="InterPro" id="IPR020846">
    <property type="entry name" value="MFS_dom"/>
</dbReference>
<dbReference type="InterPro" id="IPR011701">
    <property type="entry name" value="MFS"/>
</dbReference>
<evidence type="ECO:0000256" key="3">
    <source>
        <dbReference type="ARBA" id="ARBA00022448"/>
    </source>
</evidence>
<dbReference type="GO" id="GO:0005886">
    <property type="term" value="C:plasma membrane"/>
    <property type="evidence" value="ECO:0007669"/>
    <property type="project" value="UniProtKB-SubCell"/>
</dbReference>
<dbReference type="CDD" id="cd17503">
    <property type="entry name" value="MFS_LmrB_MDR_like"/>
    <property type="match status" value="1"/>
</dbReference>
<dbReference type="Proteomes" id="UP000295777">
    <property type="component" value="Unassembled WGS sequence"/>
</dbReference>
<dbReference type="PRINTS" id="PR01036">
    <property type="entry name" value="TCRTETB"/>
</dbReference>
<feature type="transmembrane region" description="Helical" evidence="8">
    <location>
        <begin position="483"/>
        <end position="502"/>
    </location>
</feature>
<feature type="transmembrane region" description="Helical" evidence="8">
    <location>
        <begin position="74"/>
        <end position="93"/>
    </location>
</feature>
<reference evidence="10 11" key="1">
    <citation type="submission" date="2019-03" db="EMBL/GenBank/DDBJ databases">
        <title>Genomic Encyclopedia of Archaeal and Bacterial Type Strains, Phase II (KMG-II): from individual species to whole genera.</title>
        <authorList>
            <person name="Goeker M."/>
        </authorList>
    </citation>
    <scope>NUCLEOTIDE SEQUENCE [LARGE SCALE GENOMIC DNA]</scope>
    <source>
        <strain evidence="10 11">DSM 24425</strain>
    </source>
</reference>
<dbReference type="OrthoDB" id="102502at2"/>
<evidence type="ECO:0000256" key="8">
    <source>
        <dbReference type="SAM" id="Phobius"/>
    </source>
</evidence>
<accession>A0A4R1GEP2</accession>
<feature type="transmembrane region" description="Helical" evidence="8">
    <location>
        <begin position="5"/>
        <end position="26"/>
    </location>
</feature>
<feature type="transmembrane region" description="Helical" evidence="8">
    <location>
        <begin position="99"/>
        <end position="121"/>
    </location>
</feature>
<feature type="transmembrane region" description="Helical" evidence="8">
    <location>
        <begin position="302"/>
        <end position="321"/>
    </location>
</feature>
<dbReference type="Gene3D" id="1.20.1250.20">
    <property type="entry name" value="MFS general substrate transporter like domains"/>
    <property type="match status" value="1"/>
</dbReference>
<evidence type="ECO:0000256" key="7">
    <source>
        <dbReference type="ARBA" id="ARBA00023136"/>
    </source>
</evidence>
<comment type="caution">
    <text evidence="10">The sequence shown here is derived from an EMBL/GenBank/DDBJ whole genome shotgun (WGS) entry which is preliminary data.</text>
</comment>
<keyword evidence="11" id="KW-1185">Reference proteome</keyword>